<feature type="transmembrane region" description="Helical" evidence="11">
    <location>
        <begin position="25"/>
        <end position="44"/>
    </location>
</feature>
<evidence type="ECO:0000256" key="11">
    <source>
        <dbReference type="SAM" id="Phobius"/>
    </source>
</evidence>
<evidence type="ECO:0000256" key="10">
    <source>
        <dbReference type="SAM" id="MobiDB-lite"/>
    </source>
</evidence>
<dbReference type="GeneTree" id="ENSGT01030000234556"/>
<dbReference type="InterPro" id="IPR000920">
    <property type="entry name" value="Myelin_P0-rel"/>
</dbReference>
<keyword evidence="14" id="KW-1185">Reference proteome</keyword>
<dbReference type="PANTHER" id="PTHR13869">
    <property type="entry name" value="MYELIN P0 RELATED"/>
    <property type="match status" value="1"/>
</dbReference>
<dbReference type="Pfam" id="PF07686">
    <property type="entry name" value="V-set"/>
    <property type="match status" value="1"/>
</dbReference>
<evidence type="ECO:0000256" key="2">
    <source>
        <dbReference type="ARBA" id="ARBA00007180"/>
    </source>
</evidence>
<keyword evidence="4" id="KW-0732">Signal</keyword>
<reference evidence="13" key="2">
    <citation type="submission" date="2020-02" db="EMBL/GenBank/DDBJ databases">
        <title>Esox lucius (northern pike) genome, fEsoLuc1, primary haplotype.</title>
        <authorList>
            <person name="Myers G."/>
            <person name="Karagic N."/>
            <person name="Meyer A."/>
            <person name="Pippel M."/>
            <person name="Reichard M."/>
            <person name="Winkler S."/>
            <person name="Tracey A."/>
            <person name="Sims Y."/>
            <person name="Howe K."/>
            <person name="Rhie A."/>
            <person name="Formenti G."/>
            <person name="Durbin R."/>
            <person name="Fedrigo O."/>
            <person name="Jarvis E.D."/>
        </authorList>
    </citation>
    <scope>NUCLEOTIDE SEQUENCE [LARGE SCALE GENOMIC DNA]</scope>
</reference>
<dbReference type="PROSITE" id="PS50835">
    <property type="entry name" value="IG_LIKE"/>
    <property type="match status" value="1"/>
</dbReference>
<evidence type="ECO:0000256" key="6">
    <source>
        <dbReference type="ARBA" id="ARBA00023136"/>
    </source>
</evidence>
<dbReference type="GO" id="GO:0098609">
    <property type="term" value="P:cell-cell adhesion"/>
    <property type="evidence" value="ECO:0007669"/>
    <property type="project" value="TreeGrafter"/>
</dbReference>
<feature type="transmembrane region" description="Helical" evidence="11">
    <location>
        <begin position="174"/>
        <end position="196"/>
    </location>
</feature>
<dbReference type="Bgee" id="ENSELUG00000026982">
    <property type="expression patterns" value="Expressed in pharyngeal gill and 14 other cell types or tissues"/>
</dbReference>
<evidence type="ECO:0000313" key="14">
    <source>
        <dbReference type="Proteomes" id="UP000265140"/>
    </source>
</evidence>
<feature type="domain" description="Ig-like" evidence="12">
    <location>
        <begin position="45"/>
        <end position="164"/>
    </location>
</feature>
<name>A0A6Q2YX99_ESOLU</name>
<dbReference type="Proteomes" id="UP000265140">
    <property type="component" value="Chromosome 1"/>
</dbReference>
<evidence type="ECO:0000313" key="13">
    <source>
        <dbReference type="Ensembl" id="ENSELUP00000070624.1"/>
    </source>
</evidence>
<evidence type="ECO:0000259" key="12">
    <source>
        <dbReference type="PROSITE" id="PS50835"/>
    </source>
</evidence>
<keyword evidence="8" id="KW-0325">Glycoprotein</keyword>
<dbReference type="Ensembl" id="ENSELUT00000079592.2">
    <property type="protein sequence ID" value="ENSELUP00000070624.1"/>
    <property type="gene ID" value="ENSELUG00000026982.2"/>
</dbReference>
<accession>A0A6Q2YX99</accession>
<evidence type="ECO:0000256" key="3">
    <source>
        <dbReference type="ARBA" id="ARBA00022692"/>
    </source>
</evidence>
<gene>
    <name evidence="13" type="primary">MPZL2</name>
</gene>
<dbReference type="OMA" id="KDPTLCH"/>
<evidence type="ECO:0000256" key="8">
    <source>
        <dbReference type="ARBA" id="ARBA00023180"/>
    </source>
</evidence>
<feature type="compositionally biased region" description="Basic and acidic residues" evidence="10">
    <location>
        <begin position="216"/>
        <end position="227"/>
    </location>
</feature>
<proteinExistence type="inferred from homology"/>
<dbReference type="InterPro" id="IPR036179">
    <property type="entry name" value="Ig-like_dom_sf"/>
</dbReference>
<dbReference type="SUPFAM" id="SSF48726">
    <property type="entry name" value="Immunoglobulin"/>
    <property type="match status" value="1"/>
</dbReference>
<reference evidence="14" key="1">
    <citation type="journal article" date="2014" name="PLoS ONE">
        <title>The genome and linkage map of the northern pike (Esox lucius): conserved synteny revealed between the salmonid sister group and the Neoteleostei.</title>
        <authorList>
            <person name="Rondeau E.B."/>
            <person name="Minkley D.R."/>
            <person name="Leong J.S."/>
            <person name="Messmer A.M."/>
            <person name="Jantzen J.R."/>
            <person name="von Schalburg K.R."/>
            <person name="Lemon C."/>
            <person name="Bird N.H."/>
            <person name="Koop B.F."/>
        </authorList>
    </citation>
    <scope>NUCLEOTIDE SEQUENCE</scope>
</reference>
<comment type="similarity">
    <text evidence="2">Belongs to the myelin P0 protein family.</text>
</comment>
<keyword evidence="9" id="KW-0393">Immunoglobulin domain</keyword>
<dbReference type="InterPro" id="IPR003599">
    <property type="entry name" value="Ig_sub"/>
</dbReference>
<comment type="subcellular location">
    <subcellularLocation>
        <location evidence="1">Membrane</location>
        <topology evidence="1">Single-pass type I membrane protein</topology>
    </subcellularLocation>
</comment>
<protein>
    <recommendedName>
        <fullName evidence="12">Ig-like domain-containing protein</fullName>
    </recommendedName>
</protein>
<evidence type="ECO:0000256" key="7">
    <source>
        <dbReference type="ARBA" id="ARBA00023157"/>
    </source>
</evidence>
<dbReference type="InterPro" id="IPR013783">
    <property type="entry name" value="Ig-like_fold"/>
</dbReference>
<dbReference type="PANTHER" id="PTHR13869:SF21">
    <property type="entry name" value="MYELIN PROTEIN ZERO-LIKE PROTEIN 2"/>
    <property type="match status" value="1"/>
</dbReference>
<reference evidence="13" key="3">
    <citation type="submission" date="2025-08" db="UniProtKB">
        <authorList>
            <consortium name="Ensembl"/>
        </authorList>
    </citation>
    <scope>IDENTIFICATION</scope>
</reference>
<keyword evidence="7" id="KW-1015">Disulfide bond</keyword>
<dbReference type="SMART" id="SM00409">
    <property type="entry name" value="IG"/>
    <property type="match status" value="1"/>
</dbReference>
<feature type="region of interest" description="Disordered" evidence="10">
    <location>
        <begin position="204"/>
        <end position="227"/>
    </location>
</feature>
<dbReference type="InterPro" id="IPR007110">
    <property type="entry name" value="Ig-like_dom"/>
</dbReference>
<dbReference type="Gene3D" id="2.60.40.10">
    <property type="entry name" value="Immunoglobulins"/>
    <property type="match status" value="1"/>
</dbReference>
<keyword evidence="6 11" id="KW-0472">Membrane</keyword>
<keyword evidence="3 11" id="KW-0812">Transmembrane</keyword>
<evidence type="ECO:0000256" key="9">
    <source>
        <dbReference type="ARBA" id="ARBA00023319"/>
    </source>
</evidence>
<sequence>TVSAGRLGPQGTGQMGRYRTPFPMFVNRFYVFVLLSGLAASGVLPVGGMKVYTSGEVEAVNGTDVRLKCTFQSSSPITPATLTVSWNFRPLGRGREESVFYYHERPYPPPEGPFRKRAIWAGDIMGRDASIIVRDVKFTFNGTFSCQVKNPPDVYGNMGEVKLTVVTTASFSEIAILAAAIGGAIVLMVVLLVIVMSIRRCRRKRREEEEEGDDEPPQRVRKDPTVW</sequence>
<keyword evidence="5 11" id="KW-1133">Transmembrane helix</keyword>
<evidence type="ECO:0000256" key="1">
    <source>
        <dbReference type="ARBA" id="ARBA00004479"/>
    </source>
</evidence>
<evidence type="ECO:0000256" key="5">
    <source>
        <dbReference type="ARBA" id="ARBA00022989"/>
    </source>
</evidence>
<dbReference type="PRINTS" id="PR00213">
    <property type="entry name" value="MYELINP0"/>
</dbReference>
<dbReference type="InParanoid" id="A0A6Q2YX99"/>
<organism evidence="13 14">
    <name type="scientific">Esox lucius</name>
    <name type="common">Northern pike</name>
    <dbReference type="NCBI Taxonomy" id="8010"/>
    <lineage>
        <taxon>Eukaryota</taxon>
        <taxon>Metazoa</taxon>
        <taxon>Chordata</taxon>
        <taxon>Craniata</taxon>
        <taxon>Vertebrata</taxon>
        <taxon>Euteleostomi</taxon>
        <taxon>Actinopterygii</taxon>
        <taxon>Neopterygii</taxon>
        <taxon>Teleostei</taxon>
        <taxon>Protacanthopterygii</taxon>
        <taxon>Esociformes</taxon>
        <taxon>Esocidae</taxon>
        <taxon>Esox</taxon>
    </lineage>
</organism>
<dbReference type="GO" id="GO:0005886">
    <property type="term" value="C:plasma membrane"/>
    <property type="evidence" value="ECO:0007669"/>
    <property type="project" value="TreeGrafter"/>
</dbReference>
<evidence type="ECO:0000256" key="4">
    <source>
        <dbReference type="ARBA" id="ARBA00022729"/>
    </source>
</evidence>
<dbReference type="InterPro" id="IPR013106">
    <property type="entry name" value="Ig_V-set"/>
</dbReference>
<dbReference type="AlphaFoldDB" id="A0A6Q2YX99"/>
<dbReference type="FunFam" id="2.60.40.10:FF:000193">
    <property type="entry name" value="Myelin protein zero-like 1 like"/>
    <property type="match status" value="1"/>
</dbReference>
<reference evidence="13" key="4">
    <citation type="submission" date="2025-09" db="UniProtKB">
        <authorList>
            <consortium name="Ensembl"/>
        </authorList>
    </citation>
    <scope>IDENTIFICATION</scope>
</reference>